<feature type="region of interest" description="Disordered" evidence="1">
    <location>
        <begin position="30"/>
        <end position="54"/>
    </location>
</feature>
<evidence type="ECO:0000256" key="1">
    <source>
        <dbReference type="SAM" id="MobiDB-lite"/>
    </source>
</evidence>
<gene>
    <name evidence="2" type="ORF">ACFFX0_16620</name>
</gene>
<organism evidence="2 3">
    <name type="scientific">Citricoccus parietis</name>
    <dbReference type="NCBI Taxonomy" id="592307"/>
    <lineage>
        <taxon>Bacteria</taxon>
        <taxon>Bacillati</taxon>
        <taxon>Actinomycetota</taxon>
        <taxon>Actinomycetes</taxon>
        <taxon>Micrococcales</taxon>
        <taxon>Micrococcaceae</taxon>
        <taxon>Citricoccus</taxon>
    </lineage>
</organism>
<evidence type="ECO:0000313" key="2">
    <source>
        <dbReference type="EMBL" id="MFB9072733.1"/>
    </source>
</evidence>
<evidence type="ECO:0000313" key="3">
    <source>
        <dbReference type="Proteomes" id="UP001589575"/>
    </source>
</evidence>
<dbReference type="Proteomes" id="UP001589575">
    <property type="component" value="Unassembled WGS sequence"/>
</dbReference>
<protein>
    <submittedName>
        <fullName evidence="2">Uncharacterized protein</fullName>
    </submittedName>
</protein>
<sequence length="80" mass="9559">MYRNPRPHRRLQDTRMARPPIGMEFHRRRRRYGPGNGVLGLVPRPNDPEARIPHGRHPLTWRYMCCRRAGWHDSKLEAGH</sequence>
<dbReference type="EMBL" id="JBHMFI010000001">
    <property type="protein sequence ID" value="MFB9072733.1"/>
    <property type="molecule type" value="Genomic_DNA"/>
</dbReference>
<proteinExistence type="predicted"/>
<accession>A0ABV5G2N6</accession>
<reference evidence="2 3" key="1">
    <citation type="submission" date="2024-09" db="EMBL/GenBank/DDBJ databases">
        <authorList>
            <person name="Sun Q."/>
            <person name="Mori K."/>
        </authorList>
    </citation>
    <scope>NUCLEOTIDE SEQUENCE [LARGE SCALE GENOMIC DNA]</scope>
    <source>
        <strain evidence="2 3">CCM 7609</strain>
    </source>
</reference>
<keyword evidence="3" id="KW-1185">Reference proteome</keyword>
<name>A0ABV5G2N6_9MICC</name>
<comment type="caution">
    <text evidence="2">The sequence shown here is derived from an EMBL/GenBank/DDBJ whole genome shotgun (WGS) entry which is preliminary data.</text>
</comment>